<proteinExistence type="predicted"/>
<evidence type="ECO:0000313" key="3">
    <source>
        <dbReference type="Proteomes" id="UP001174419"/>
    </source>
</evidence>
<comment type="caution">
    <text evidence="2">The sequence shown here is derived from an EMBL/GenBank/DDBJ whole genome shotgun (WGS) entry which is preliminary data.</text>
</comment>
<accession>A0AB35M3U6</accession>
<name>A0AB35M3U6_9GAMM</name>
<reference evidence="2" key="1">
    <citation type="submission" date="2020-06" db="EMBL/GenBank/DDBJ databases">
        <authorList>
            <person name="Dong N."/>
        </authorList>
    </citation>
    <scope>NUCLEOTIDE SEQUENCE</scope>
    <source>
        <strain evidence="2">DF49-4</strain>
    </source>
</reference>
<organism evidence="2 3">
    <name type="scientific">Acinetobacter towneri</name>
    <dbReference type="NCBI Taxonomy" id="202956"/>
    <lineage>
        <taxon>Bacteria</taxon>
        <taxon>Pseudomonadati</taxon>
        <taxon>Pseudomonadota</taxon>
        <taxon>Gammaproteobacteria</taxon>
        <taxon>Moraxellales</taxon>
        <taxon>Moraxellaceae</taxon>
        <taxon>Acinetobacter</taxon>
    </lineage>
</organism>
<feature type="transmembrane region" description="Helical" evidence="1">
    <location>
        <begin position="6"/>
        <end position="26"/>
    </location>
</feature>
<dbReference type="RefSeq" id="WP_286381459.1">
    <property type="nucleotide sequence ID" value="NZ_JACANG010000037.1"/>
</dbReference>
<evidence type="ECO:0000313" key="2">
    <source>
        <dbReference type="EMBL" id="MDM1720005.1"/>
    </source>
</evidence>
<gene>
    <name evidence="2" type="ORF">HX110_12925</name>
</gene>
<evidence type="ECO:0000256" key="1">
    <source>
        <dbReference type="SAM" id="Phobius"/>
    </source>
</evidence>
<keyword evidence="1" id="KW-0812">Transmembrane</keyword>
<dbReference type="AlphaFoldDB" id="A0AB35M3U6"/>
<keyword evidence="1" id="KW-0472">Membrane</keyword>
<dbReference type="Proteomes" id="UP001174419">
    <property type="component" value="Unassembled WGS sequence"/>
</dbReference>
<protein>
    <submittedName>
        <fullName evidence="2">Uncharacterized protein</fullName>
    </submittedName>
</protein>
<sequence>MESLYTSLLVPIAPSLITLLVTIWGWRVVSRNNQRSKDCDIHNKRIEIAQKSIDEITLLAKQYYSLKGSNPEAKILEPRITSSLKKLSMYVALICENIEKNNEKYDIALNVLAFKKAISGGDFGTHSRLEISLSNQLYNDITDTSHELIFNLERLIKV</sequence>
<keyword evidence="1" id="KW-1133">Transmembrane helix</keyword>
<reference evidence="2" key="2">
    <citation type="journal article" date="2022" name="Sci. Total Environ.">
        <title>Prevalence, transmission, and molecular epidemiology of tet(X)-positive bacteria among humans, animals, and environmental niches in China: An epidemiological, and genomic-based study.</title>
        <authorList>
            <person name="Dong N."/>
            <person name="Zeng Y."/>
            <person name="Cai C."/>
            <person name="Sun C."/>
            <person name="Lu J."/>
            <person name="Liu C."/>
            <person name="Zhou H."/>
            <person name="Sun Q."/>
            <person name="Shu L."/>
            <person name="Wang H."/>
            <person name="Wang Y."/>
            <person name="Wang S."/>
            <person name="Wu C."/>
            <person name="Chan E.W."/>
            <person name="Chen G."/>
            <person name="Shen Z."/>
            <person name="Chen S."/>
            <person name="Zhang R."/>
        </authorList>
    </citation>
    <scope>NUCLEOTIDE SEQUENCE</scope>
    <source>
        <strain evidence="2">DF49-4</strain>
    </source>
</reference>
<dbReference type="EMBL" id="JACANG010000037">
    <property type="protein sequence ID" value="MDM1720005.1"/>
    <property type="molecule type" value="Genomic_DNA"/>
</dbReference>